<dbReference type="EMBL" id="DF974307">
    <property type="protein sequence ID" value="GAU47369.1"/>
    <property type="molecule type" value="Genomic_DNA"/>
</dbReference>
<organism evidence="6 7">
    <name type="scientific">Trifolium subterraneum</name>
    <name type="common">Subterranean clover</name>
    <dbReference type="NCBI Taxonomy" id="3900"/>
    <lineage>
        <taxon>Eukaryota</taxon>
        <taxon>Viridiplantae</taxon>
        <taxon>Streptophyta</taxon>
        <taxon>Embryophyta</taxon>
        <taxon>Tracheophyta</taxon>
        <taxon>Spermatophyta</taxon>
        <taxon>Magnoliopsida</taxon>
        <taxon>eudicotyledons</taxon>
        <taxon>Gunneridae</taxon>
        <taxon>Pentapetalae</taxon>
        <taxon>rosids</taxon>
        <taxon>fabids</taxon>
        <taxon>Fabales</taxon>
        <taxon>Fabaceae</taxon>
        <taxon>Papilionoideae</taxon>
        <taxon>50 kb inversion clade</taxon>
        <taxon>NPAAA clade</taxon>
        <taxon>Hologalegina</taxon>
        <taxon>IRL clade</taxon>
        <taxon>Trifolieae</taxon>
        <taxon>Trifolium</taxon>
    </lineage>
</organism>
<dbReference type="Proteomes" id="UP000242715">
    <property type="component" value="Unassembled WGS sequence"/>
</dbReference>
<evidence type="ECO:0000313" key="7">
    <source>
        <dbReference type="Proteomes" id="UP000242715"/>
    </source>
</evidence>
<keyword evidence="4" id="KW-1133">Transmembrane helix</keyword>
<gene>
    <name evidence="6" type="ORF">TSUD_403720</name>
</gene>
<evidence type="ECO:0000259" key="5">
    <source>
        <dbReference type="Pfam" id="PF08263"/>
    </source>
</evidence>
<evidence type="ECO:0000256" key="1">
    <source>
        <dbReference type="ARBA" id="ARBA00022614"/>
    </source>
</evidence>
<dbReference type="SUPFAM" id="SSF52058">
    <property type="entry name" value="L domain-like"/>
    <property type="match status" value="1"/>
</dbReference>
<dbReference type="Gene3D" id="3.80.10.10">
    <property type="entry name" value="Ribonuclease Inhibitor"/>
    <property type="match status" value="1"/>
</dbReference>
<dbReference type="InterPro" id="IPR032675">
    <property type="entry name" value="LRR_dom_sf"/>
</dbReference>
<feature type="transmembrane region" description="Helical" evidence="4">
    <location>
        <begin position="21"/>
        <end position="42"/>
    </location>
</feature>
<dbReference type="Pfam" id="PF08263">
    <property type="entry name" value="LRRNT_2"/>
    <property type="match status" value="1"/>
</dbReference>
<feature type="domain" description="Leucine-rich repeat-containing N-terminal plant-type" evidence="5">
    <location>
        <begin position="104"/>
        <end position="143"/>
    </location>
</feature>
<dbReference type="InterPro" id="IPR001611">
    <property type="entry name" value="Leu-rich_rpt"/>
</dbReference>
<feature type="transmembrane region" description="Helical" evidence="4">
    <location>
        <begin position="84"/>
        <end position="100"/>
    </location>
</feature>
<dbReference type="AlphaFoldDB" id="A0A2Z6PLH6"/>
<proteinExistence type="predicted"/>
<evidence type="ECO:0000256" key="4">
    <source>
        <dbReference type="SAM" id="Phobius"/>
    </source>
</evidence>
<reference evidence="7" key="1">
    <citation type="journal article" date="2017" name="Front. Plant Sci.">
        <title>Climate Clever Clovers: New Paradigm to Reduce the Environmental Footprint of Ruminants by Breeding Low Methanogenic Forages Utilizing Haplotype Variation.</title>
        <authorList>
            <person name="Kaur P."/>
            <person name="Appels R."/>
            <person name="Bayer P.E."/>
            <person name="Keeble-Gagnere G."/>
            <person name="Wang J."/>
            <person name="Hirakawa H."/>
            <person name="Shirasawa K."/>
            <person name="Vercoe P."/>
            <person name="Stefanova K."/>
            <person name="Durmic Z."/>
            <person name="Nichols P."/>
            <person name="Revell C."/>
            <person name="Isobe S.N."/>
            <person name="Edwards D."/>
            <person name="Erskine W."/>
        </authorList>
    </citation>
    <scope>NUCLEOTIDE SEQUENCE [LARGE SCALE GENOMIC DNA]</scope>
    <source>
        <strain evidence="7">cv. Daliak</strain>
    </source>
</reference>
<evidence type="ECO:0000256" key="3">
    <source>
        <dbReference type="ARBA" id="ARBA00022737"/>
    </source>
</evidence>
<keyword evidence="4" id="KW-0812">Transmembrane</keyword>
<protein>
    <recommendedName>
        <fullName evidence="5">Leucine-rich repeat-containing N-terminal plant-type domain-containing protein</fullName>
    </recommendedName>
</protein>
<dbReference type="Pfam" id="PF00560">
    <property type="entry name" value="LRR_1"/>
    <property type="match status" value="1"/>
</dbReference>
<evidence type="ECO:0000313" key="6">
    <source>
        <dbReference type="EMBL" id="GAU47369.1"/>
    </source>
</evidence>
<dbReference type="OrthoDB" id="1706439at2759"/>
<dbReference type="InterPro" id="IPR013210">
    <property type="entry name" value="LRR_N_plant-typ"/>
</dbReference>
<keyword evidence="1" id="KW-0433">Leucine-rich repeat</keyword>
<keyword evidence="2" id="KW-0732">Signal</keyword>
<sequence length="273" mass="30538">MRLEDEGDVCFHCLICAEERFWVLFIVKLFTCLRILGSVCIVRERNVLPKLPNKCSTTGLMRDKGSVYSSSTAAMGICLMKGQWLWLLYVLLIHIVINNIEAISPDGEALINFRTAITSSNGILLQWRPEDPDPCKWKGVKCDPKTKRVAHLILSSHNLIGYLSPDLGKLEHLKVIDLHFNNLYGIIPPELGNCTELQGMFLKKNYFEGIIPSEIGNLSQLQNLVGTDLLEKPVFTRFTSVSSSVFEITNGLVLQFQTKDSSLVLLVAELGNG</sequence>
<name>A0A2Z6PLH6_TRISU</name>
<keyword evidence="4" id="KW-0472">Membrane</keyword>
<dbReference type="PANTHER" id="PTHR47988">
    <property type="entry name" value="SOMATIC EMBRYOGENESIS RECEPTOR KINASE 1"/>
    <property type="match status" value="1"/>
</dbReference>
<accession>A0A2Z6PLH6</accession>
<keyword evidence="7" id="KW-1185">Reference proteome</keyword>
<keyword evidence="3" id="KW-0677">Repeat</keyword>
<evidence type="ECO:0000256" key="2">
    <source>
        <dbReference type="ARBA" id="ARBA00022729"/>
    </source>
</evidence>